<accession>E8Q5R6</accession>
<feature type="binding site" evidence="4">
    <location>
        <position position="44"/>
    </location>
    <ligand>
        <name>iron-sulfur cluster</name>
        <dbReference type="ChEBI" id="CHEBI:30408"/>
    </ligand>
</feature>
<dbReference type="InterPro" id="IPR000361">
    <property type="entry name" value="ATAP_core_dom"/>
</dbReference>
<evidence type="ECO:0000256" key="4">
    <source>
        <dbReference type="HAMAP-Rule" id="MF_01380"/>
    </source>
</evidence>
<organism evidence="6 7">
    <name type="scientific">Blochmanniella vafra (strain BVAF)</name>
    <dbReference type="NCBI Taxonomy" id="859654"/>
    <lineage>
        <taxon>Bacteria</taxon>
        <taxon>Pseudomonadati</taxon>
        <taxon>Pseudomonadota</taxon>
        <taxon>Gammaproteobacteria</taxon>
        <taxon>Enterobacterales</taxon>
        <taxon>Enterobacteriaceae</taxon>
        <taxon>ant endosymbionts</taxon>
        <taxon>Candidatus Blochmanniella</taxon>
    </lineage>
</organism>
<evidence type="ECO:0000313" key="7">
    <source>
        <dbReference type="Proteomes" id="UP000007464"/>
    </source>
</evidence>
<evidence type="ECO:0000259" key="5">
    <source>
        <dbReference type="Pfam" id="PF01521"/>
    </source>
</evidence>
<dbReference type="STRING" id="859654.BVAF_156"/>
<keyword evidence="3 4" id="KW-0411">Iron-sulfur</keyword>
<dbReference type="InterPro" id="IPR035903">
    <property type="entry name" value="HesB-like_dom_sf"/>
</dbReference>
<protein>
    <recommendedName>
        <fullName evidence="4">Iron-sulfur cluster insertion protein ErpA</fullName>
    </recommendedName>
</protein>
<evidence type="ECO:0000256" key="2">
    <source>
        <dbReference type="ARBA" id="ARBA00023004"/>
    </source>
</evidence>
<dbReference type="GO" id="GO:0005506">
    <property type="term" value="F:iron ion binding"/>
    <property type="evidence" value="ECO:0007669"/>
    <property type="project" value="UniProtKB-UniRule"/>
</dbReference>
<name>E8Q5R6_BLOVB</name>
<dbReference type="HAMAP" id="MF_01380">
    <property type="entry name" value="Fe_S_insert_ErpA"/>
    <property type="match status" value="1"/>
</dbReference>
<dbReference type="HOGENOM" id="CLU_069054_5_3_6"/>
<comment type="subunit">
    <text evidence="4">Homodimer.</text>
</comment>
<proteinExistence type="inferred from homology"/>
<dbReference type="InterPro" id="IPR016092">
    <property type="entry name" value="ATAP"/>
</dbReference>
<dbReference type="GO" id="GO:0051539">
    <property type="term" value="F:4 iron, 4 sulfur cluster binding"/>
    <property type="evidence" value="ECO:0007669"/>
    <property type="project" value="TreeGrafter"/>
</dbReference>
<dbReference type="GO" id="GO:0016226">
    <property type="term" value="P:iron-sulfur cluster assembly"/>
    <property type="evidence" value="ECO:0007669"/>
    <property type="project" value="UniProtKB-UniRule"/>
</dbReference>
<dbReference type="SUPFAM" id="SSF89360">
    <property type="entry name" value="HesB-like domain"/>
    <property type="match status" value="1"/>
</dbReference>
<keyword evidence="7" id="KW-1185">Reference proteome</keyword>
<feature type="binding site" evidence="4">
    <location>
        <position position="110"/>
    </location>
    <ligand>
        <name>iron-sulfur cluster</name>
        <dbReference type="ChEBI" id="CHEBI:30408"/>
    </ligand>
</feature>
<comment type="cofactor">
    <cofactor evidence="4">
        <name>iron-sulfur cluster</name>
        <dbReference type="ChEBI" id="CHEBI:30408"/>
    </cofactor>
    <text evidence="4">Binds 1 iron-sulfur cluster per subunit.</text>
</comment>
<dbReference type="PROSITE" id="PS01152">
    <property type="entry name" value="HESB"/>
    <property type="match status" value="1"/>
</dbReference>
<feature type="binding site" evidence="4">
    <location>
        <position position="108"/>
    </location>
    <ligand>
        <name>iron-sulfur cluster</name>
        <dbReference type="ChEBI" id="CHEBI:30408"/>
    </ligand>
</feature>
<dbReference type="AlphaFoldDB" id="E8Q5R6"/>
<dbReference type="NCBIfam" id="TIGR00049">
    <property type="entry name" value="iron-sulfur cluster assembly accessory protein"/>
    <property type="match status" value="1"/>
</dbReference>
<sequence length="116" mass="13052">MKNSVFSIQLTPFAADRIRYCMKEHKYINKSNLKFRIYIIGGGCGGFQYKFILDDQISDDDYVIKSNGVTLIVDSMSFQYLVGGVVDYREELSGSKFVMINPNAKITCSCGSSFSI</sequence>
<gene>
    <name evidence="4 6" type="primary">erpA</name>
    <name evidence="6" type="synonym">yadR</name>
    <name evidence="6" type="ordered locus">BVAF_156</name>
</gene>
<dbReference type="RefSeq" id="WP_013516488.1">
    <property type="nucleotide sequence ID" value="NC_014909.2"/>
</dbReference>
<evidence type="ECO:0000256" key="3">
    <source>
        <dbReference type="ARBA" id="ARBA00023014"/>
    </source>
</evidence>
<dbReference type="Pfam" id="PF01521">
    <property type="entry name" value="Fe-S_biosyn"/>
    <property type="match status" value="1"/>
</dbReference>
<dbReference type="Proteomes" id="UP000007464">
    <property type="component" value="Chromosome"/>
</dbReference>
<comment type="similarity">
    <text evidence="4">Belongs to the HesB/IscA family.</text>
</comment>
<comment type="function">
    <text evidence="4">Required for insertion of 4Fe-4S clusters for at least IspG.</text>
</comment>
<dbReference type="PANTHER" id="PTHR43011">
    <property type="entry name" value="IRON-SULFUR CLUSTER ASSEMBLY 2 HOMOLOG, MITOCHONDRIAL"/>
    <property type="match status" value="1"/>
</dbReference>
<dbReference type="GO" id="GO:0005829">
    <property type="term" value="C:cytosol"/>
    <property type="evidence" value="ECO:0007669"/>
    <property type="project" value="TreeGrafter"/>
</dbReference>
<dbReference type="InterPro" id="IPR017870">
    <property type="entry name" value="FeS_cluster_insertion_CS"/>
</dbReference>
<keyword evidence="1 4" id="KW-0479">Metal-binding</keyword>
<dbReference type="NCBIfam" id="NF010147">
    <property type="entry name" value="PRK13623.1"/>
    <property type="match status" value="1"/>
</dbReference>
<reference evidence="6 7" key="1">
    <citation type="journal article" date="2010" name="BMC Genomics">
        <title>Unprecedented loss of ammonia assimilation capability in a urease-encoding bacterial mutualist.</title>
        <authorList>
            <person name="Williams L.E."/>
            <person name="Wernegreen J.J."/>
        </authorList>
    </citation>
    <scope>NUCLEOTIDE SEQUENCE [LARGE SCALE GENOMIC DNA]</scope>
    <source>
        <strain evidence="6 7">BVAF</strain>
    </source>
</reference>
<keyword evidence="2 4" id="KW-0408">Iron</keyword>
<dbReference type="Gene3D" id="2.60.300.12">
    <property type="entry name" value="HesB-like domain"/>
    <property type="match status" value="1"/>
</dbReference>
<dbReference type="InterPro" id="IPR023063">
    <property type="entry name" value="ErpA_proteobact"/>
</dbReference>
<dbReference type="GO" id="GO:0051537">
    <property type="term" value="F:2 iron, 2 sulfur cluster binding"/>
    <property type="evidence" value="ECO:0007669"/>
    <property type="project" value="TreeGrafter"/>
</dbReference>
<dbReference type="OrthoDB" id="9801228at2"/>
<evidence type="ECO:0000256" key="1">
    <source>
        <dbReference type="ARBA" id="ARBA00022723"/>
    </source>
</evidence>
<dbReference type="PANTHER" id="PTHR43011:SF1">
    <property type="entry name" value="IRON-SULFUR CLUSTER ASSEMBLY 2 HOMOLOG, MITOCHONDRIAL"/>
    <property type="match status" value="1"/>
</dbReference>
<feature type="domain" description="Core" evidence="5">
    <location>
        <begin position="7"/>
        <end position="111"/>
    </location>
</feature>
<dbReference type="EMBL" id="CP002189">
    <property type="protein sequence ID" value="ADV33563.1"/>
    <property type="molecule type" value="Genomic_DNA"/>
</dbReference>
<dbReference type="KEGG" id="bva:BVAF_156"/>
<evidence type="ECO:0000313" key="6">
    <source>
        <dbReference type="EMBL" id="ADV33563.1"/>
    </source>
</evidence>